<sequence>MCTNYGQIGTVIGTALDFIEVHKGFGRLQFYLNQYQLREYRKYTYGEWLQIFATRMFTKISICLFLMRIPTAKALIRPLQVANVCLIVSNIILTVLWIVQCRRPLEGAWNADVESKCFSRGQLQRIFMAQVVMSAVPDFAFAAIPIFILWRVQMVLESKIALCMLMGPGVVAGACCIVRTTLNWQAIPKYDYTCKLFISHQV</sequence>
<evidence type="ECO:0000313" key="9">
    <source>
        <dbReference type="Proteomes" id="UP001590951"/>
    </source>
</evidence>
<dbReference type="PANTHER" id="PTHR33048">
    <property type="entry name" value="PTH11-LIKE INTEGRAL MEMBRANE PROTEIN (AFU_ORTHOLOGUE AFUA_5G11245)"/>
    <property type="match status" value="1"/>
</dbReference>
<comment type="caution">
    <text evidence="8">The sequence shown here is derived from an EMBL/GenBank/DDBJ whole genome shotgun (WGS) entry which is preliminary data.</text>
</comment>
<evidence type="ECO:0000256" key="4">
    <source>
        <dbReference type="ARBA" id="ARBA00023136"/>
    </source>
</evidence>
<evidence type="ECO:0000256" key="2">
    <source>
        <dbReference type="ARBA" id="ARBA00022692"/>
    </source>
</evidence>
<dbReference type="EMBL" id="JBHFEH010000013">
    <property type="protein sequence ID" value="KAL2054982.1"/>
    <property type="molecule type" value="Genomic_DNA"/>
</dbReference>
<comment type="similarity">
    <text evidence="5">Belongs to the SAT4 family.</text>
</comment>
<protein>
    <recommendedName>
        <fullName evidence="7">Rhodopsin domain-containing protein</fullName>
    </recommendedName>
</protein>
<feature type="transmembrane region" description="Helical" evidence="6">
    <location>
        <begin position="79"/>
        <end position="99"/>
    </location>
</feature>
<keyword evidence="3 6" id="KW-1133">Transmembrane helix</keyword>
<dbReference type="InterPro" id="IPR052337">
    <property type="entry name" value="SAT4-like"/>
</dbReference>
<feature type="transmembrane region" description="Helical" evidence="6">
    <location>
        <begin position="126"/>
        <end position="150"/>
    </location>
</feature>
<keyword evidence="4 6" id="KW-0472">Membrane</keyword>
<evidence type="ECO:0000256" key="6">
    <source>
        <dbReference type="SAM" id="Phobius"/>
    </source>
</evidence>
<name>A0ABR4BAT9_9LECA</name>
<dbReference type="Proteomes" id="UP001590951">
    <property type="component" value="Unassembled WGS sequence"/>
</dbReference>
<keyword evidence="9" id="KW-1185">Reference proteome</keyword>
<proteinExistence type="inferred from homology"/>
<feature type="transmembrane region" description="Helical" evidence="6">
    <location>
        <begin position="162"/>
        <end position="182"/>
    </location>
</feature>
<keyword evidence="2 6" id="KW-0812">Transmembrane</keyword>
<evidence type="ECO:0000256" key="1">
    <source>
        <dbReference type="ARBA" id="ARBA00004141"/>
    </source>
</evidence>
<comment type="subcellular location">
    <subcellularLocation>
        <location evidence="1">Membrane</location>
        <topology evidence="1">Multi-pass membrane protein</topology>
    </subcellularLocation>
</comment>
<gene>
    <name evidence="8" type="ORF">ABVK25_004804</name>
</gene>
<feature type="domain" description="Rhodopsin" evidence="7">
    <location>
        <begin position="14"/>
        <end position="194"/>
    </location>
</feature>
<evidence type="ECO:0000256" key="3">
    <source>
        <dbReference type="ARBA" id="ARBA00022989"/>
    </source>
</evidence>
<dbReference type="InterPro" id="IPR049326">
    <property type="entry name" value="Rhodopsin_dom_fungi"/>
</dbReference>
<organism evidence="8 9">
    <name type="scientific">Lepraria finkii</name>
    <dbReference type="NCBI Taxonomy" id="1340010"/>
    <lineage>
        <taxon>Eukaryota</taxon>
        <taxon>Fungi</taxon>
        <taxon>Dikarya</taxon>
        <taxon>Ascomycota</taxon>
        <taxon>Pezizomycotina</taxon>
        <taxon>Lecanoromycetes</taxon>
        <taxon>OSLEUM clade</taxon>
        <taxon>Lecanoromycetidae</taxon>
        <taxon>Lecanorales</taxon>
        <taxon>Lecanorineae</taxon>
        <taxon>Stereocaulaceae</taxon>
        <taxon>Lepraria</taxon>
    </lineage>
</organism>
<dbReference type="Pfam" id="PF20684">
    <property type="entry name" value="Fung_rhodopsin"/>
    <property type="match status" value="1"/>
</dbReference>
<reference evidence="8 9" key="1">
    <citation type="submission" date="2024-09" db="EMBL/GenBank/DDBJ databases">
        <title>Rethinking Asexuality: The Enigmatic Case of Functional Sexual Genes in Lepraria (Stereocaulaceae).</title>
        <authorList>
            <person name="Doellman M."/>
            <person name="Sun Y."/>
            <person name="Barcenas-Pena A."/>
            <person name="Lumbsch H.T."/>
            <person name="Grewe F."/>
        </authorList>
    </citation>
    <scope>NUCLEOTIDE SEQUENCE [LARGE SCALE GENOMIC DNA]</scope>
    <source>
        <strain evidence="8 9">Grewe 0041</strain>
    </source>
</reference>
<evidence type="ECO:0000313" key="8">
    <source>
        <dbReference type="EMBL" id="KAL2054982.1"/>
    </source>
</evidence>
<evidence type="ECO:0000256" key="5">
    <source>
        <dbReference type="ARBA" id="ARBA00038359"/>
    </source>
</evidence>
<dbReference type="PANTHER" id="PTHR33048:SF47">
    <property type="entry name" value="INTEGRAL MEMBRANE PROTEIN-RELATED"/>
    <property type="match status" value="1"/>
</dbReference>
<accession>A0ABR4BAT9</accession>
<evidence type="ECO:0000259" key="7">
    <source>
        <dbReference type="Pfam" id="PF20684"/>
    </source>
</evidence>